<dbReference type="Pfam" id="PF11268">
    <property type="entry name" value="DUF3071"/>
    <property type="match status" value="1"/>
</dbReference>
<protein>
    <submittedName>
        <fullName evidence="3">Putative DNA-binding protein</fullName>
    </submittedName>
</protein>
<dbReference type="Proteomes" id="UP000196230">
    <property type="component" value="Unassembled WGS sequence"/>
</dbReference>
<dbReference type="InterPro" id="IPR047682">
    <property type="entry name" value="SepH-like"/>
</dbReference>
<dbReference type="AlphaFoldDB" id="A0A1R4J0L9"/>
<feature type="compositionally biased region" description="Low complexity" evidence="1">
    <location>
        <begin position="435"/>
        <end position="446"/>
    </location>
</feature>
<feature type="region of interest" description="Disordered" evidence="1">
    <location>
        <begin position="260"/>
        <end position="492"/>
    </location>
</feature>
<reference evidence="3 4" key="1">
    <citation type="submission" date="2017-02" db="EMBL/GenBank/DDBJ databases">
        <authorList>
            <person name="Peterson S.W."/>
        </authorList>
    </citation>
    <scope>NUCLEOTIDE SEQUENCE [LARGE SCALE GENOMIC DNA]</scope>
    <source>
        <strain evidence="3 4">2B3F</strain>
    </source>
</reference>
<name>A0A1R4J0L9_9MICC</name>
<gene>
    <name evidence="3" type="ORF">FM125_05695</name>
</gene>
<evidence type="ECO:0000313" key="4">
    <source>
        <dbReference type="Proteomes" id="UP000196230"/>
    </source>
</evidence>
<feature type="compositionally biased region" description="Acidic residues" evidence="1">
    <location>
        <begin position="393"/>
        <end position="425"/>
    </location>
</feature>
<feature type="compositionally biased region" description="Basic and acidic residues" evidence="1">
    <location>
        <begin position="55"/>
        <end position="64"/>
    </location>
</feature>
<organism evidence="3 4">
    <name type="scientific">Micrococcus lylae</name>
    <dbReference type="NCBI Taxonomy" id="1273"/>
    <lineage>
        <taxon>Bacteria</taxon>
        <taxon>Bacillati</taxon>
        <taxon>Actinomycetota</taxon>
        <taxon>Actinomycetes</taxon>
        <taxon>Micrococcales</taxon>
        <taxon>Micrococcaceae</taxon>
        <taxon>Micrococcus</taxon>
    </lineage>
</organism>
<accession>A0A1R4J0L9</accession>
<dbReference type="EMBL" id="FUKP01000038">
    <property type="protein sequence ID" value="SJN25484.1"/>
    <property type="molecule type" value="Genomic_DNA"/>
</dbReference>
<dbReference type="GO" id="GO:0003677">
    <property type="term" value="F:DNA binding"/>
    <property type="evidence" value="ECO:0007669"/>
    <property type="project" value="UniProtKB-KW"/>
</dbReference>
<dbReference type="RefSeq" id="WP_143745238.1">
    <property type="nucleotide sequence ID" value="NZ_FUKP01000038.1"/>
</dbReference>
<feature type="domain" description="DUF3071" evidence="2">
    <location>
        <begin position="1"/>
        <end position="219"/>
    </location>
</feature>
<feature type="region of interest" description="Disordered" evidence="1">
    <location>
        <begin position="1"/>
        <end position="111"/>
    </location>
</feature>
<dbReference type="InterPro" id="IPR021421">
    <property type="entry name" value="DUF3071"/>
</dbReference>
<proteinExistence type="predicted"/>
<dbReference type="NCBIfam" id="NF040712">
    <property type="entry name" value="SepH"/>
    <property type="match status" value="1"/>
</dbReference>
<evidence type="ECO:0000313" key="3">
    <source>
        <dbReference type="EMBL" id="SJN25484.1"/>
    </source>
</evidence>
<evidence type="ECO:0000259" key="2">
    <source>
        <dbReference type="Pfam" id="PF11268"/>
    </source>
</evidence>
<sequence length="492" mass="52293">MAEMRPAGLTEDGTALRLTDQDGGEHTLPLTDEVRSLVTADSGGGTADSPAATASREKDDDDHPTSAGDVASASDGRQDDAGAVGRPRPGSSTRPGADAADEVPAAQVSPREIQARIRAGATAEEVAEATGASLARVRVFEYPVLAERAWIAQQVQQLEVWVGGPDLYSSTVEDGGPSTLGELVSHRLQELGLDADAVTWDAWREGPGPWTVVADFSLEGLRSKPTQEQPPARFAFRQGAKQVDHVNRWAQLLADAETWNIPSGRSKDDETPFDVEAGDVPERPAAEPTALHPDTAPDPDEELLDILRARRGQRLGADEESDDALALMLTREETPNPQPPAKPTLAAADDTGAGSAVSADRTEYLWDDEDAGDDSPLASVHAFRSADPARDEDAGDADARDEDAAAEETTDPQDEDKAAEDEAANEDAAQKPRPGRSTSGRGTSRGRIADVLIKDTSEPKPGAQKEPTRSKSSTRRASVPSWDEIVFGRKND</sequence>
<keyword evidence="3" id="KW-0238">DNA-binding</keyword>
<evidence type="ECO:0000256" key="1">
    <source>
        <dbReference type="SAM" id="MobiDB-lite"/>
    </source>
</evidence>